<sequence>MRNYSGDGLIHYHPEVGSSEVSTSDIFSEWQSVLVNYLLFRGGRLDGILDLGDCLDGVLAIGDRLDGVLAIGDRLDDVLAIGDHLEGELRIGDCLDGYRVFRYETEPEKQVGSTRCTALICVSLGPICTYFESGCEENPGSTKRGSLCLCCAQLMEGPGTTACGARHLPYGARPFNSKV</sequence>
<proteinExistence type="predicted"/>
<dbReference type="AlphaFoldDB" id="A0A067KI10"/>
<organism evidence="1 2">
    <name type="scientific">Jatropha curcas</name>
    <name type="common">Barbados nut</name>
    <dbReference type="NCBI Taxonomy" id="180498"/>
    <lineage>
        <taxon>Eukaryota</taxon>
        <taxon>Viridiplantae</taxon>
        <taxon>Streptophyta</taxon>
        <taxon>Embryophyta</taxon>
        <taxon>Tracheophyta</taxon>
        <taxon>Spermatophyta</taxon>
        <taxon>Magnoliopsida</taxon>
        <taxon>eudicotyledons</taxon>
        <taxon>Gunneridae</taxon>
        <taxon>Pentapetalae</taxon>
        <taxon>rosids</taxon>
        <taxon>fabids</taxon>
        <taxon>Malpighiales</taxon>
        <taxon>Euphorbiaceae</taxon>
        <taxon>Crotonoideae</taxon>
        <taxon>Jatropheae</taxon>
        <taxon>Jatropha</taxon>
    </lineage>
</organism>
<dbReference type="Proteomes" id="UP000027138">
    <property type="component" value="Unassembled WGS sequence"/>
</dbReference>
<dbReference type="EMBL" id="KK914468">
    <property type="protein sequence ID" value="KDP35861.1"/>
    <property type="molecule type" value="Genomic_DNA"/>
</dbReference>
<keyword evidence="2" id="KW-1185">Reference proteome</keyword>
<reference evidence="1 2" key="1">
    <citation type="journal article" date="2014" name="PLoS ONE">
        <title>Global Analysis of Gene Expression Profiles in Physic Nut (Jatropha curcas L.) Seedlings Exposed to Salt Stress.</title>
        <authorList>
            <person name="Zhang L."/>
            <person name="Zhang C."/>
            <person name="Wu P."/>
            <person name="Chen Y."/>
            <person name="Li M."/>
            <person name="Jiang H."/>
            <person name="Wu G."/>
        </authorList>
    </citation>
    <scope>NUCLEOTIDE SEQUENCE [LARGE SCALE GENOMIC DNA]</scope>
    <source>
        <strain evidence="2">cv. GZQX0401</strain>
        <tissue evidence="1">Young leaves</tissue>
    </source>
</reference>
<name>A0A067KI10_JATCU</name>
<gene>
    <name evidence="1" type="ORF">JCGZ_10600</name>
</gene>
<evidence type="ECO:0000313" key="1">
    <source>
        <dbReference type="EMBL" id="KDP35861.1"/>
    </source>
</evidence>
<evidence type="ECO:0000313" key="2">
    <source>
        <dbReference type="Proteomes" id="UP000027138"/>
    </source>
</evidence>
<accession>A0A067KI10</accession>
<protein>
    <submittedName>
        <fullName evidence="1">Uncharacterized protein</fullName>
    </submittedName>
</protein>